<evidence type="ECO:0000313" key="3">
    <source>
        <dbReference type="Proteomes" id="UP000016223"/>
    </source>
</evidence>
<protein>
    <recommendedName>
        <fullName evidence="4">Transmembrane protein</fullName>
    </recommendedName>
</protein>
<gene>
    <name evidence="2" type="ORF">VAPA_1c13640</name>
</gene>
<evidence type="ECO:0000313" key="2">
    <source>
        <dbReference type="EMBL" id="AGU48479.1"/>
    </source>
</evidence>
<keyword evidence="1" id="KW-0472">Membrane</keyword>
<sequence>MAFDVMKEQFATIDSMTTSKITSWIRQVGWPSLGPILVILLLVGGAATFGIYKGAQWRAFKTAHNCQKVEHVSGDVLPIFGVNPSNGQPSFGVAIEPDKVGWRCDDGVTYWR</sequence>
<dbReference type="PATRIC" id="fig|1246301.3.peg.1393"/>
<dbReference type="KEGG" id="vpd:VAPA_1c13640"/>
<dbReference type="Proteomes" id="UP000016223">
    <property type="component" value="Chromosome 1"/>
</dbReference>
<dbReference type="EMBL" id="CP003911">
    <property type="protein sequence ID" value="AGU48479.1"/>
    <property type="molecule type" value="Genomic_DNA"/>
</dbReference>
<accession>T1X816</accession>
<proteinExistence type="predicted"/>
<dbReference type="RefSeq" id="WP_021006017.1">
    <property type="nucleotide sequence ID" value="NC_022247.1"/>
</dbReference>
<keyword evidence="1" id="KW-1133">Transmembrane helix</keyword>
<dbReference type="OrthoDB" id="7069348at2"/>
<organism evidence="2 3">
    <name type="scientific">Variovorax paradoxus B4</name>
    <dbReference type="NCBI Taxonomy" id="1246301"/>
    <lineage>
        <taxon>Bacteria</taxon>
        <taxon>Pseudomonadati</taxon>
        <taxon>Pseudomonadota</taxon>
        <taxon>Betaproteobacteria</taxon>
        <taxon>Burkholderiales</taxon>
        <taxon>Comamonadaceae</taxon>
        <taxon>Variovorax</taxon>
    </lineage>
</organism>
<reference evidence="2 3" key="1">
    <citation type="submission" date="2012-10" db="EMBL/GenBank/DDBJ databases">
        <title>Genome sequence of Variovorax paradoxus B4.</title>
        <authorList>
            <person name="Schuldes J."/>
            <person name="Brandt U."/>
            <person name="Hiessl S."/>
            <person name="Wuebbeler J.H."/>
            <person name="Thuermer A."/>
            <person name="Steinbuechel A."/>
            <person name="Daniel R."/>
        </authorList>
    </citation>
    <scope>NUCLEOTIDE SEQUENCE [LARGE SCALE GENOMIC DNA]</scope>
    <source>
        <strain evidence="2 3">B4</strain>
    </source>
</reference>
<dbReference type="HOGENOM" id="CLU_2144784_0_0_4"/>
<evidence type="ECO:0000256" key="1">
    <source>
        <dbReference type="SAM" id="Phobius"/>
    </source>
</evidence>
<dbReference type="AlphaFoldDB" id="T1X816"/>
<feature type="transmembrane region" description="Helical" evidence="1">
    <location>
        <begin position="33"/>
        <end position="52"/>
    </location>
</feature>
<keyword evidence="1" id="KW-0812">Transmembrane</keyword>
<evidence type="ECO:0008006" key="4">
    <source>
        <dbReference type="Google" id="ProtNLM"/>
    </source>
</evidence>
<name>T1X816_VARPD</name>